<feature type="transmembrane region" description="Helical" evidence="7">
    <location>
        <begin position="94"/>
        <end position="114"/>
    </location>
</feature>
<organism evidence="9 10">
    <name type="scientific">Promicromonospora vindobonensis</name>
    <dbReference type="NCBI Taxonomy" id="195748"/>
    <lineage>
        <taxon>Bacteria</taxon>
        <taxon>Bacillati</taxon>
        <taxon>Actinomycetota</taxon>
        <taxon>Actinomycetes</taxon>
        <taxon>Micrococcales</taxon>
        <taxon>Promicromonosporaceae</taxon>
        <taxon>Promicromonospora</taxon>
    </lineage>
</organism>
<evidence type="ECO:0000313" key="9">
    <source>
        <dbReference type="EMBL" id="MFD2793481.1"/>
    </source>
</evidence>
<dbReference type="CDD" id="cd06261">
    <property type="entry name" value="TM_PBP2"/>
    <property type="match status" value="1"/>
</dbReference>
<feature type="transmembrane region" description="Helical" evidence="7">
    <location>
        <begin position="12"/>
        <end position="38"/>
    </location>
</feature>
<dbReference type="InterPro" id="IPR035906">
    <property type="entry name" value="MetI-like_sf"/>
</dbReference>
<proteinExistence type="inferred from homology"/>
<evidence type="ECO:0000256" key="1">
    <source>
        <dbReference type="ARBA" id="ARBA00004651"/>
    </source>
</evidence>
<comment type="subcellular location">
    <subcellularLocation>
        <location evidence="1 7">Cell membrane</location>
        <topology evidence="1 7">Multi-pass membrane protein</topology>
    </subcellularLocation>
</comment>
<feature type="transmembrane region" description="Helical" evidence="7">
    <location>
        <begin position="147"/>
        <end position="175"/>
    </location>
</feature>
<name>A0ABW5VTY1_9MICO</name>
<dbReference type="InterPro" id="IPR050809">
    <property type="entry name" value="UgpAE/MalFG_permease"/>
</dbReference>
<keyword evidence="10" id="KW-1185">Reference proteome</keyword>
<evidence type="ECO:0000256" key="7">
    <source>
        <dbReference type="RuleBase" id="RU363032"/>
    </source>
</evidence>
<dbReference type="Gene3D" id="1.10.3720.10">
    <property type="entry name" value="MetI-like"/>
    <property type="match status" value="1"/>
</dbReference>
<dbReference type="Proteomes" id="UP001597479">
    <property type="component" value="Unassembled WGS sequence"/>
</dbReference>
<comment type="caution">
    <text evidence="9">The sequence shown here is derived from an EMBL/GenBank/DDBJ whole genome shotgun (WGS) entry which is preliminary data.</text>
</comment>
<comment type="similarity">
    <text evidence="7">Belongs to the binding-protein-dependent transport system permease family.</text>
</comment>
<feature type="transmembrane region" description="Helical" evidence="7">
    <location>
        <begin position="253"/>
        <end position="274"/>
    </location>
</feature>
<keyword evidence="2 7" id="KW-0813">Transport</keyword>
<keyword evidence="4 7" id="KW-0812">Transmembrane</keyword>
<dbReference type="PROSITE" id="PS50928">
    <property type="entry name" value="ABC_TM1"/>
    <property type="match status" value="1"/>
</dbReference>
<gene>
    <name evidence="9" type="ORF">ACFS27_07950</name>
</gene>
<feature type="transmembrane region" description="Helical" evidence="7">
    <location>
        <begin position="196"/>
        <end position="226"/>
    </location>
</feature>
<keyword evidence="3" id="KW-1003">Cell membrane</keyword>
<dbReference type="SUPFAM" id="SSF161098">
    <property type="entry name" value="MetI-like"/>
    <property type="match status" value="1"/>
</dbReference>
<dbReference type="PANTHER" id="PTHR43227:SF8">
    <property type="entry name" value="DIACETYLCHITOBIOSE UPTAKE SYSTEM PERMEASE PROTEIN DASB"/>
    <property type="match status" value="1"/>
</dbReference>
<reference evidence="10" key="1">
    <citation type="journal article" date="2019" name="Int. J. Syst. Evol. Microbiol.">
        <title>The Global Catalogue of Microorganisms (GCM) 10K type strain sequencing project: providing services to taxonomists for standard genome sequencing and annotation.</title>
        <authorList>
            <consortium name="The Broad Institute Genomics Platform"/>
            <consortium name="The Broad Institute Genome Sequencing Center for Infectious Disease"/>
            <person name="Wu L."/>
            <person name="Ma J."/>
        </authorList>
    </citation>
    <scope>NUCLEOTIDE SEQUENCE [LARGE SCALE GENOMIC DNA]</scope>
    <source>
        <strain evidence="10">CCM 7044</strain>
    </source>
</reference>
<dbReference type="Pfam" id="PF00528">
    <property type="entry name" value="BPD_transp_1"/>
    <property type="match status" value="1"/>
</dbReference>
<keyword evidence="5 7" id="KW-1133">Transmembrane helix</keyword>
<dbReference type="RefSeq" id="WP_377181708.1">
    <property type="nucleotide sequence ID" value="NZ_JBHUOG010000001.1"/>
</dbReference>
<keyword evidence="6 7" id="KW-0472">Membrane</keyword>
<feature type="transmembrane region" description="Helical" evidence="7">
    <location>
        <begin position="58"/>
        <end position="82"/>
    </location>
</feature>
<protein>
    <submittedName>
        <fullName evidence="9">Carbohydrate ABC transporter permease</fullName>
    </submittedName>
</protein>
<evidence type="ECO:0000256" key="2">
    <source>
        <dbReference type="ARBA" id="ARBA00022448"/>
    </source>
</evidence>
<evidence type="ECO:0000256" key="5">
    <source>
        <dbReference type="ARBA" id="ARBA00022989"/>
    </source>
</evidence>
<evidence type="ECO:0000259" key="8">
    <source>
        <dbReference type="PROSITE" id="PS50928"/>
    </source>
</evidence>
<accession>A0ABW5VTY1</accession>
<evidence type="ECO:0000256" key="3">
    <source>
        <dbReference type="ARBA" id="ARBA00022475"/>
    </source>
</evidence>
<evidence type="ECO:0000313" key="10">
    <source>
        <dbReference type="Proteomes" id="UP001597479"/>
    </source>
</evidence>
<sequence length="282" mass="29677">MASTLVSERRGYGLVLPTLLAMAALTIVPIAVVVGRAAGAEGRAVASTLLGSAEFHLILGRTGLWTVVSVAGALVIGFGAALLLQSRWVRWPGLWRGLFMVPWIIPGVVGATIWKWNYSADYGLLNHALQTIGLIDAPVQWLSNTSVVLYALAAVQIWSTAPFVMLLLGAALTAVPDERYEAARLDGAGLPGLFRYITLPAVLPTAAIASLMLVTFALNAFTIIWVSTAGGPVGASTILPVELYRAFQNGDDVTVAVIACVQLLISAVLALVYVRSIKAGAE</sequence>
<feature type="domain" description="ABC transmembrane type-1" evidence="8">
    <location>
        <begin position="59"/>
        <end position="273"/>
    </location>
</feature>
<dbReference type="InterPro" id="IPR000515">
    <property type="entry name" value="MetI-like"/>
</dbReference>
<dbReference type="EMBL" id="JBHUOG010000001">
    <property type="protein sequence ID" value="MFD2793481.1"/>
    <property type="molecule type" value="Genomic_DNA"/>
</dbReference>
<evidence type="ECO:0000256" key="4">
    <source>
        <dbReference type="ARBA" id="ARBA00022692"/>
    </source>
</evidence>
<evidence type="ECO:0000256" key="6">
    <source>
        <dbReference type="ARBA" id="ARBA00023136"/>
    </source>
</evidence>
<dbReference type="PANTHER" id="PTHR43227">
    <property type="entry name" value="BLL4140 PROTEIN"/>
    <property type="match status" value="1"/>
</dbReference>